<gene>
    <name evidence="1" type="ORF">H1164_14255</name>
</gene>
<dbReference type="RefSeq" id="WP_033099773.1">
    <property type="nucleotide sequence ID" value="NZ_JACEIP010000026.1"/>
</dbReference>
<dbReference type="OrthoDB" id="2988536at2"/>
<accession>A0A7W1XCE4</accession>
<dbReference type="InterPro" id="IPR011044">
    <property type="entry name" value="Quino_amine_DH_bsu"/>
</dbReference>
<comment type="caution">
    <text evidence="1">The sequence shown here is derived from an EMBL/GenBank/DDBJ whole genome shotgun (WGS) entry which is preliminary data.</text>
</comment>
<dbReference type="SUPFAM" id="SSF50969">
    <property type="entry name" value="YVTN repeat-like/Quinoprotein amine dehydrogenase"/>
    <property type="match status" value="1"/>
</dbReference>
<organism evidence="1 2">
    <name type="scientific">Thermoactinomyces daqus</name>
    <dbReference type="NCBI Taxonomy" id="1329516"/>
    <lineage>
        <taxon>Bacteria</taxon>
        <taxon>Bacillati</taxon>
        <taxon>Bacillota</taxon>
        <taxon>Bacilli</taxon>
        <taxon>Bacillales</taxon>
        <taxon>Thermoactinomycetaceae</taxon>
        <taxon>Thermoactinomyces</taxon>
    </lineage>
</organism>
<name>A0A7W1XCE4_9BACL</name>
<dbReference type="Gene3D" id="2.130.10.10">
    <property type="entry name" value="YVTN repeat-like/Quinoprotein amine dehydrogenase"/>
    <property type="match status" value="1"/>
</dbReference>
<protein>
    <recommendedName>
        <fullName evidence="3">Lipoprotein</fullName>
    </recommendedName>
</protein>
<evidence type="ECO:0000313" key="1">
    <source>
        <dbReference type="EMBL" id="MBA4544046.1"/>
    </source>
</evidence>
<reference evidence="1 2" key="1">
    <citation type="submission" date="2020-07" db="EMBL/GenBank/DDBJ databases">
        <authorList>
            <person name="Feng H."/>
        </authorList>
    </citation>
    <scope>NUCLEOTIDE SEQUENCE [LARGE SCALE GENOMIC DNA]</scope>
    <source>
        <strain evidence="2">s-11</strain>
    </source>
</reference>
<dbReference type="EMBL" id="JACEIP010000026">
    <property type="protein sequence ID" value="MBA4544046.1"/>
    <property type="molecule type" value="Genomic_DNA"/>
</dbReference>
<sequence length="328" mass="37110">MFRFRFILVLVLGLLLLSAACSRDALPLRHARLAVIYTNAAKKESALMLLDAKGEAIGEIPIKAMGIFQIEKSDKNGLLLPERFGRSLIILSPEGKLRTEQTKEFPIFVKQRDGVTVSAFNTTLHSNTLEIVQNNQRKQLQLPGFLRTATWDDTYVYVFSSLIEAKRAVLYVVDRQRGKVAQTVPLAIDLADDLKIVGHDLLITSTDEQKKMAIYDLEKKRIRYIELPFAKPQYILPVANEIWITHKQQAVLTVLDPDADQVKRTLAVSQPIFQAKQDAQHLYILSQSDSAETAGVLGVYDKKHLHQIKRISLPRKGEMRIQDFALLP</sequence>
<evidence type="ECO:0008006" key="3">
    <source>
        <dbReference type="Google" id="ProtNLM"/>
    </source>
</evidence>
<dbReference type="AlphaFoldDB" id="A0A7W1XCE4"/>
<proteinExistence type="predicted"/>
<dbReference type="Proteomes" id="UP000530514">
    <property type="component" value="Unassembled WGS sequence"/>
</dbReference>
<evidence type="ECO:0000313" key="2">
    <source>
        <dbReference type="Proteomes" id="UP000530514"/>
    </source>
</evidence>
<dbReference type="InterPro" id="IPR015943">
    <property type="entry name" value="WD40/YVTN_repeat-like_dom_sf"/>
</dbReference>
<keyword evidence="2" id="KW-1185">Reference proteome</keyword>
<dbReference type="PROSITE" id="PS51257">
    <property type="entry name" value="PROKAR_LIPOPROTEIN"/>
    <property type="match status" value="1"/>
</dbReference>